<gene>
    <name evidence="2" type="ORF">BKA03_003058</name>
</gene>
<dbReference type="EMBL" id="JACBZO010000002">
    <property type="protein sequence ID" value="NYI42884.1"/>
    <property type="molecule type" value="Genomic_DNA"/>
</dbReference>
<feature type="region of interest" description="Disordered" evidence="1">
    <location>
        <begin position="1"/>
        <end position="42"/>
    </location>
</feature>
<dbReference type="OrthoDB" id="3972227at2"/>
<dbReference type="RefSeq" id="WP_083971763.1">
    <property type="nucleotide sequence ID" value="NZ_BBRC01000010.1"/>
</dbReference>
<accession>A0A7Z0CJC9</accession>
<dbReference type="Proteomes" id="UP000547973">
    <property type="component" value="Unassembled WGS sequence"/>
</dbReference>
<comment type="caution">
    <text evidence="2">The sequence shown here is derived from an EMBL/GenBank/DDBJ whole genome shotgun (WGS) entry which is preliminary data.</text>
</comment>
<reference evidence="2 3" key="1">
    <citation type="submission" date="2020-07" db="EMBL/GenBank/DDBJ databases">
        <title>Sequencing the genomes of 1000 actinobacteria strains.</title>
        <authorList>
            <person name="Klenk H.-P."/>
        </authorList>
    </citation>
    <scope>NUCLEOTIDE SEQUENCE [LARGE SCALE GENOMIC DNA]</scope>
    <source>
        <strain evidence="2 3">DSM 19970</strain>
    </source>
</reference>
<proteinExistence type="predicted"/>
<name>A0A7Z0CJC9_9MICO</name>
<keyword evidence="3" id="KW-1185">Reference proteome</keyword>
<evidence type="ECO:0000313" key="3">
    <source>
        <dbReference type="Proteomes" id="UP000547973"/>
    </source>
</evidence>
<evidence type="ECO:0000313" key="2">
    <source>
        <dbReference type="EMBL" id="NYI42884.1"/>
    </source>
</evidence>
<dbReference type="Gene3D" id="3.40.50.300">
    <property type="entry name" value="P-loop containing nucleotide triphosphate hydrolases"/>
    <property type="match status" value="2"/>
</dbReference>
<sequence>MASQHPGVDVQSLRATFAAKPDTAPEPQPQEAGAGKYKRAKGQVVDAPNTLPGSRLRSFATLARAQWYSPLAHGALSTTRQAEILHAAAIAPPTDNQGVAIGRDVLSRSLVAHDPHTAYTRKVISSPATVIVGHVGTGKSSLLKTVYVLRPLILRDRRVVVLDKKANDAGREGEYAEVTRSFGAEPIKFSVRGGGAVLNPLDPRITGADDSGADPTAGVQVLRALAEMSGGRALDEWEDAVLRTAFAKTMSAAQIRTPVLQDVLPFLFAAADHAERRLSSSASERYDQAGISVGFMLERFLADFPGVFDGETSKNVQLNERLTTFDMSNLPDDGPAIQAVAALANSWLLGVVRRDYGKPTNFITEEGWHLVGGPYARVFQSNTKLARDLGIAMIIALHQPADIPADSVARAIIKSADTVHIFRQARREDIDAVVELFGLDADTRDTVGSLPQGQHLLKIGNRPEIRVEHIRSAIEVELTNTDRGMGGK</sequence>
<evidence type="ECO:0000256" key="1">
    <source>
        <dbReference type="SAM" id="MobiDB-lite"/>
    </source>
</evidence>
<protein>
    <submittedName>
        <fullName evidence="2">Type IV secretory pathway VirB4 component</fullName>
    </submittedName>
</protein>
<dbReference type="InterPro" id="IPR027417">
    <property type="entry name" value="P-loop_NTPase"/>
</dbReference>
<dbReference type="AlphaFoldDB" id="A0A7Z0CJC9"/>
<organism evidence="2 3">
    <name type="scientific">Demequina lutea</name>
    <dbReference type="NCBI Taxonomy" id="431489"/>
    <lineage>
        <taxon>Bacteria</taxon>
        <taxon>Bacillati</taxon>
        <taxon>Actinomycetota</taxon>
        <taxon>Actinomycetes</taxon>
        <taxon>Micrococcales</taxon>
        <taxon>Demequinaceae</taxon>
        <taxon>Demequina</taxon>
    </lineage>
</organism>
<dbReference type="SUPFAM" id="SSF52540">
    <property type="entry name" value="P-loop containing nucleoside triphosphate hydrolases"/>
    <property type="match status" value="1"/>
</dbReference>